<comment type="caution">
    <text evidence="1">The sequence shown here is derived from an EMBL/GenBank/DDBJ whole genome shotgun (WGS) entry which is preliminary data.</text>
</comment>
<accession>A0ACB7XYH7</accession>
<evidence type="ECO:0000313" key="1">
    <source>
        <dbReference type="EMBL" id="KAH7846339.1"/>
    </source>
</evidence>
<gene>
    <name evidence="1" type="ORF">Vadar_012684</name>
</gene>
<dbReference type="Proteomes" id="UP000828048">
    <property type="component" value="Chromosome 5"/>
</dbReference>
<name>A0ACB7XYH7_9ERIC</name>
<protein>
    <submittedName>
        <fullName evidence="1">Uncharacterized protein</fullName>
    </submittedName>
</protein>
<evidence type="ECO:0000313" key="2">
    <source>
        <dbReference type="Proteomes" id="UP000828048"/>
    </source>
</evidence>
<sequence>MMDYRAVGLEGFVGPDRSSSQPVSDSETTKQKINGSGFLTQHGSGSLKQHGSGSGQDEYWRASKVGRTVDSESPKAVFGTSLLMRSNSGQQQHQNMISFSSTKSESPLLNENGGFAERNTQNSDSQYFQHIPCAYTRNGGSGNGGMRAPLLGARGPFTPSQWVELEHQALIYKYMLANVPVPSNLLIPLKISLNPFGSSGLLSGSSPSSSLGWGSFHLGFSGNTDPEPGRCRRTDGKKWRCSRDTVADQKYCERHLNRNRHRSRKPVEGQTGQAVSGSSPKVAPISCSTSTSNSINIMQHKFKRIHSGADKPSADVLVNSRMQDPKGLSMPSSTTNLKSKEYPLSIPKQHITNEESLGFGLVSSDSLLNPSQESTYVNPRHYNSIVDFNDHKSQSQHSLRHFTDDWPKDQSNRATMAWPEELKSDWTQLSMSIPMATTDFSSTSSSSPQDKITPSPLRPSHELDPIHMGLTVNRSLNESTDKQTNWIPVSWGSAMGGPLGEVLNLKTGVLNGSPQMGSSPTGVLHKTTFVSLSNSSSGKSSPRADNMQTNETSGLGGDMIGSTLASPFTIPSV</sequence>
<keyword evidence="2" id="KW-1185">Reference proteome</keyword>
<organism evidence="1 2">
    <name type="scientific">Vaccinium darrowii</name>
    <dbReference type="NCBI Taxonomy" id="229202"/>
    <lineage>
        <taxon>Eukaryota</taxon>
        <taxon>Viridiplantae</taxon>
        <taxon>Streptophyta</taxon>
        <taxon>Embryophyta</taxon>
        <taxon>Tracheophyta</taxon>
        <taxon>Spermatophyta</taxon>
        <taxon>Magnoliopsida</taxon>
        <taxon>eudicotyledons</taxon>
        <taxon>Gunneridae</taxon>
        <taxon>Pentapetalae</taxon>
        <taxon>asterids</taxon>
        <taxon>Ericales</taxon>
        <taxon>Ericaceae</taxon>
        <taxon>Vaccinioideae</taxon>
        <taxon>Vaccinieae</taxon>
        <taxon>Vaccinium</taxon>
    </lineage>
</organism>
<reference evidence="1 2" key="1">
    <citation type="journal article" date="2021" name="Hortic Res">
        <title>High-quality reference genome and annotation aids understanding of berry development for evergreen blueberry (Vaccinium darrowii).</title>
        <authorList>
            <person name="Yu J."/>
            <person name="Hulse-Kemp A.M."/>
            <person name="Babiker E."/>
            <person name="Staton M."/>
        </authorList>
    </citation>
    <scope>NUCLEOTIDE SEQUENCE [LARGE SCALE GENOMIC DNA]</scope>
    <source>
        <strain evidence="2">cv. NJ 8807/NJ 8810</strain>
        <tissue evidence="1">Young leaf</tissue>
    </source>
</reference>
<dbReference type="EMBL" id="CM037155">
    <property type="protein sequence ID" value="KAH7846339.1"/>
    <property type="molecule type" value="Genomic_DNA"/>
</dbReference>
<proteinExistence type="predicted"/>